<accession>A0A453E1H3</accession>
<reference evidence="1" key="4">
    <citation type="submission" date="2019-03" db="UniProtKB">
        <authorList>
            <consortium name="EnsemblPlants"/>
        </authorList>
    </citation>
    <scope>IDENTIFICATION</scope>
</reference>
<evidence type="ECO:0000313" key="2">
    <source>
        <dbReference type="Proteomes" id="UP000015105"/>
    </source>
</evidence>
<reference evidence="1" key="5">
    <citation type="journal article" date="2021" name="G3 (Bethesda)">
        <title>Aegilops tauschii genome assembly Aet v5.0 features greater sequence contiguity and improved annotation.</title>
        <authorList>
            <person name="Wang L."/>
            <person name="Zhu T."/>
            <person name="Rodriguez J.C."/>
            <person name="Deal K.R."/>
            <person name="Dubcovsky J."/>
            <person name="McGuire P.E."/>
            <person name="Lux T."/>
            <person name="Spannagl M."/>
            <person name="Mayer K.F.X."/>
            <person name="Baldrich P."/>
            <person name="Meyers B.C."/>
            <person name="Huo N."/>
            <person name="Gu Y.Q."/>
            <person name="Zhou H."/>
            <person name="Devos K.M."/>
            <person name="Bennetzen J.L."/>
            <person name="Unver T."/>
            <person name="Budak H."/>
            <person name="Gulick P.J."/>
            <person name="Galiba G."/>
            <person name="Kalapos B."/>
            <person name="Nelson D.R."/>
            <person name="Li P."/>
            <person name="You F.M."/>
            <person name="Luo M.C."/>
            <person name="Dvorak J."/>
        </authorList>
    </citation>
    <scope>NUCLEOTIDE SEQUENCE [LARGE SCALE GENOMIC DNA]</scope>
    <source>
        <strain evidence="1">cv. AL8/78</strain>
    </source>
</reference>
<proteinExistence type="predicted"/>
<reference evidence="1" key="3">
    <citation type="journal article" date="2017" name="Nature">
        <title>Genome sequence of the progenitor of the wheat D genome Aegilops tauschii.</title>
        <authorList>
            <person name="Luo M.C."/>
            <person name="Gu Y.Q."/>
            <person name="Puiu D."/>
            <person name="Wang H."/>
            <person name="Twardziok S.O."/>
            <person name="Deal K.R."/>
            <person name="Huo N."/>
            <person name="Zhu T."/>
            <person name="Wang L."/>
            <person name="Wang Y."/>
            <person name="McGuire P.E."/>
            <person name="Liu S."/>
            <person name="Long H."/>
            <person name="Ramasamy R.K."/>
            <person name="Rodriguez J.C."/>
            <person name="Van S.L."/>
            <person name="Yuan L."/>
            <person name="Wang Z."/>
            <person name="Xia Z."/>
            <person name="Xiao L."/>
            <person name="Anderson O.D."/>
            <person name="Ouyang S."/>
            <person name="Liang Y."/>
            <person name="Zimin A.V."/>
            <person name="Pertea G."/>
            <person name="Qi P."/>
            <person name="Bennetzen J.L."/>
            <person name="Dai X."/>
            <person name="Dawson M.W."/>
            <person name="Muller H.G."/>
            <person name="Kugler K."/>
            <person name="Rivarola-Duarte L."/>
            <person name="Spannagl M."/>
            <person name="Mayer K.F.X."/>
            <person name="Lu F.H."/>
            <person name="Bevan M.W."/>
            <person name="Leroy P."/>
            <person name="Li P."/>
            <person name="You F.M."/>
            <person name="Sun Q."/>
            <person name="Liu Z."/>
            <person name="Lyons E."/>
            <person name="Wicker T."/>
            <person name="Salzberg S.L."/>
            <person name="Devos K.M."/>
            <person name="Dvorak J."/>
        </authorList>
    </citation>
    <scope>NUCLEOTIDE SEQUENCE [LARGE SCALE GENOMIC DNA]</scope>
    <source>
        <strain evidence="1">cv. AL8/78</strain>
    </source>
</reference>
<protein>
    <submittedName>
        <fullName evidence="1">Uncharacterized protein</fullName>
    </submittedName>
</protein>
<sequence length="53" mass="5304">MAAKGRTEMEVGGDGVAVITICNPPVNSLSIDGTVPAASILVLDPIPICRPGS</sequence>
<organism evidence="1 2">
    <name type="scientific">Aegilops tauschii subsp. strangulata</name>
    <name type="common">Goatgrass</name>
    <dbReference type="NCBI Taxonomy" id="200361"/>
    <lineage>
        <taxon>Eukaryota</taxon>
        <taxon>Viridiplantae</taxon>
        <taxon>Streptophyta</taxon>
        <taxon>Embryophyta</taxon>
        <taxon>Tracheophyta</taxon>
        <taxon>Spermatophyta</taxon>
        <taxon>Magnoliopsida</taxon>
        <taxon>Liliopsida</taxon>
        <taxon>Poales</taxon>
        <taxon>Poaceae</taxon>
        <taxon>BOP clade</taxon>
        <taxon>Pooideae</taxon>
        <taxon>Triticodae</taxon>
        <taxon>Triticeae</taxon>
        <taxon>Triticinae</taxon>
        <taxon>Aegilops</taxon>
    </lineage>
</organism>
<dbReference type="AlphaFoldDB" id="A0A453E1H3"/>
<reference evidence="2" key="2">
    <citation type="journal article" date="2017" name="Nat. Plants">
        <title>The Aegilops tauschii genome reveals multiple impacts of transposons.</title>
        <authorList>
            <person name="Zhao G."/>
            <person name="Zou C."/>
            <person name="Li K."/>
            <person name="Wang K."/>
            <person name="Li T."/>
            <person name="Gao L."/>
            <person name="Zhang X."/>
            <person name="Wang H."/>
            <person name="Yang Z."/>
            <person name="Liu X."/>
            <person name="Jiang W."/>
            <person name="Mao L."/>
            <person name="Kong X."/>
            <person name="Jiao Y."/>
            <person name="Jia J."/>
        </authorList>
    </citation>
    <scope>NUCLEOTIDE SEQUENCE [LARGE SCALE GENOMIC DNA]</scope>
    <source>
        <strain evidence="2">cv. AL8/78</strain>
    </source>
</reference>
<dbReference type="EnsemblPlants" id="AET3Gv20188200.8">
    <property type="protein sequence ID" value="AET3Gv20188200.8"/>
    <property type="gene ID" value="AET3Gv20188200"/>
</dbReference>
<evidence type="ECO:0000313" key="1">
    <source>
        <dbReference type="EnsemblPlants" id="AET3Gv20188200.8"/>
    </source>
</evidence>
<name>A0A453E1H3_AEGTS</name>
<keyword evidence="2" id="KW-1185">Reference proteome</keyword>
<dbReference type="Proteomes" id="UP000015105">
    <property type="component" value="Chromosome 3D"/>
</dbReference>
<dbReference type="Gramene" id="AET3Gv20188200.8">
    <property type="protein sequence ID" value="AET3Gv20188200.8"/>
    <property type="gene ID" value="AET3Gv20188200"/>
</dbReference>
<reference evidence="2" key="1">
    <citation type="journal article" date="2014" name="Science">
        <title>Ancient hybridizations among the ancestral genomes of bread wheat.</title>
        <authorList>
            <consortium name="International Wheat Genome Sequencing Consortium,"/>
            <person name="Marcussen T."/>
            <person name="Sandve S.R."/>
            <person name="Heier L."/>
            <person name="Spannagl M."/>
            <person name="Pfeifer M."/>
            <person name="Jakobsen K.S."/>
            <person name="Wulff B.B."/>
            <person name="Steuernagel B."/>
            <person name="Mayer K.F."/>
            <person name="Olsen O.A."/>
        </authorList>
    </citation>
    <scope>NUCLEOTIDE SEQUENCE [LARGE SCALE GENOMIC DNA]</scope>
    <source>
        <strain evidence="2">cv. AL8/78</strain>
    </source>
</reference>